<evidence type="ECO:0000313" key="2">
    <source>
        <dbReference type="EMBL" id="GLQ57231.1"/>
    </source>
</evidence>
<keyword evidence="1" id="KW-0732">Signal</keyword>
<name>A0ABQ5WAZ9_9HYPH</name>
<evidence type="ECO:0000256" key="1">
    <source>
        <dbReference type="SAM" id="SignalP"/>
    </source>
</evidence>
<feature type="chain" id="PRO_5046770329" evidence="1">
    <location>
        <begin position="25"/>
        <end position="271"/>
    </location>
</feature>
<proteinExistence type="predicted"/>
<sequence length="271" mass="29248">MARLYWKAAVIAAAATGLSSNASAQDTLAPCTPELVSKAMAGLPDEIVVDGSEGIERLSSAYGCQFEDLTNWPVTVVVNADPLADRSVRAFFAALTPESDGTVAKVADYWLVEDTKTSQFYAVEAAIAEWKPEVTLNVKSLVLPDLEAMLPYIDDGSDQPTSYGYSVAGPDPAVLEDRSQAAMVWAMTFRWEIGPTERVLVTFQSIPEGADLYRGKTHVAQTTAQLDTMPGNLSSYTFKMANYQDCPYSQASSSEGVGRGMMTVVCELQPE</sequence>
<comment type="caution">
    <text evidence="2">The sequence shown here is derived from an EMBL/GenBank/DDBJ whole genome shotgun (WGS) entry which is preliminary data.</text>
</comment>
<protein>
    <submittedName>
        <fullName evidence="2">Uncharacterized protein</fullName>
    </submittedName>
</protein>
<dbReference type="Proteomes" id="UP001156691">
    <property type="component" value="Unassembled WGS sequence"/>
</dbReference>
<reference evidence="3" key="1">
    <citation type="journal article" date="2019" name="Int. J. Syst. Evol. Microbiol.">
        <title>The Global Catalogue of Microorganisms (GCM) 10K type strain sequencing project: providing services to taxonomists for standard genome sequencing and annotation.</title>
        <authorList>
            <consortium name="The Broad Institute Genomics Platform"/>
            <consortium name="The Broad Institute Genome Sequencing Center for Infectious Disease"/>
            <person name="Wu L."/>
            <person name="Ma J."/>
        </authorList>
    </citation>
    <scope>NUCLEOTIDE SEQUENCE [LARGE SCALE GENOMIC DNA]</scope>
    <source>
        <strain evidence="3">NBRC 112416</strain>
    </source>
</reference>
<accession>A0ABQ5WAZ9</accession>
<evidence type="ECO:0000313" key="3">
    <source>
        <dbReference type="Proteomes" id="UP001156691"/>
    </source>
</evidence>
<dbReference type="RefSeq" id="WP_284342624.1">
    <property type="nucleotide sequence ID" value="NZ_BSNS01000023.1"/>
</dbReference>
<keyword evidence="3" id="KW-1185">Reference proteome</keyword>
<feature type="signal peptide" evidence="1">
    <location>
        <begin position="1"/>
        <end position="24"/>
    </location>
</feature>
<gene>
    <name evidence="2" type="ORF">GCM10010862_44900</name>
</gene>
<dbReference type="EMBL" id="BSNS01000023">
    <property type="protein sequence ID" value="GLQ57231.1"/>
    <property type="molecule type" value="Genomic_DNA"/>
</dbReference>
<organism evidence="2 3">
    <name type="scientific">Devosia nitrariae</name>
    <dbReference type="NCBI Taxonomy" id="2071872"/>
    <lineage>
        <taxon>Bacteria</taxon>
        <taxon>Pseudomonadati</taxon>
        <taxon>Pseudomonadota</taxon>
        <taxon>Alphaproteobacteria</taxon>
        <taxon>Hyphomicrobiales</taxon>
        <taxon>Devosiaceae</taxon>
        <taxon>Devosia</taxon>
    </lineage>
</organism>